<reference evidence="2 3" key="1">
    <citation type="journal article" date="2019" name="Int. J. Syst. Evol. Microbiol.">
        <title>The Global Catalogue of Microorganisms (GCM) 10K type strain sequencing project: providing services to taxonomists for standard genome sequencing and annotation.</title>
        <authorList>
            <consortium name="The Broad Institute Genomics Platform"/>
            <consortium name="The Broad Institute Genome Sequencing Center for Infectious Disease"/>
            <person name="Wu L."/>
            <person name="Ma J."/>
        </authorList>
    </citation>
    <scope>NUCLEOTIDE SEQUENCE [LARGE SCALE GENOMIC DNA]</scope>
    <source>
        <strain evidence="2 3">JCM 3272</strain>
    </source>
</reference>
<feature type="region of interest" description="Disordered" evidence="1">
    <location>
        <begin position="66"/>
        <end position="88"/>
    </location>
</feature>
<evidence type="ECO:0000313" key="2">
    <source>
        <dbReference type="EMBL" id="GAA2346716.1"/>
    </source>
</evidence>
<protein>
    <submittedName>
        <fullName evidence="2">Uncharacterized protein</fullName>
    </submittedName>
</protein>
<evidence type="ECO:0000313" key="3">
    <source>
        <dbReference type="Proteomes" id="UP001501444"/>
    </source>
</evidence>
<proteinExistence type="predicted"/>
<dbReference type="EMBL" id="BAAARV010000025">
    <property type="protein sequence ID" value="GAA2346716.1"/>
    <property type="molecule type" value="Genomic_DNA"/>
</dbReference>
<organism evidence="2 3">
    <name type="scientific">Dactylosporangium salmoneum</name>
    <dbReference type="NCBI Taxonomy" id="53361"/>
    <lineage>
        <taxon>Bacteria</taxon>
        <taxon>Bacillati</taxon>
        <taxon>Actinomycetota</taxon>
        <taxon>Actinomycetes</taxon>
        <taxon>Micromonosporales</taxon>
        <taxon>Micromonosporaceae</taxon>
        <taxon>Dactylosporangium</taxon>
    </lineage>
</organism>
<comment type="caution">
    <text evidence="2">The sequence shown here is derived from an EMBL/GenBank/DDBJ whole genome shotgun (WGS) entry which is preliminary data.</text>
</comment>
<feature type="compositionally biased region" description="Basic residues" evidence="1">
    <location>
        <begin position="78"/>
        <end position="88"/>
    </location>
</feature>
<evidence type="ECO:0000256" key="1">
    <source>
        <dbReference type="SAM" id="MobiDB-lite"/>
    </source>
</evidence>
<gene>
    <name evidence="2" type="ORF">GCM10010170_033690</name>
</gene>
<keyword evidence="3" id="KW-1185">Reference proteome</keyword>
<dbReference type="Proteomes" id="UP001501444">
    <property type="component" value="Unassembled WGS sequence"/>
</dbReference>
<name>A0ABN3G8X0_9ACTN</name>
<dbReference type="RefSeq" id="WP_344613319.1">
    <property type="nucleotide sequence ID" value="NZ_BAAARV010000025.1"/>
</dbReference>
<sequence>MKRATAIPLRNPRTVGVCVHGQSARLTPGGWQCVHNEPEPSEMEQVAAVVLACRICRTHLDPVHTGLGTHPECEPHPSRRRHLRAVST</sequence>
<accession>A0ABN3G8X0</accession>